<keyword evidence="4" id="KW-1185">Reference proteome</keyword>
<accession>A0AAN7P635</accession>
<feature type="signal peptide" evidence="2">
    <location>
        <begin position="1"/>
        <end position="17"/>
    </location>
</feature>
<evidence type="ECO:0000256" key="1">
    <source>
        <dbReference type="SAM" id="Phobius"/>
    </source>
</evidence>
<proteinExistence type="predicted"/>
<keyword evidence="1" id="KW-0812">Transmembrane</keyword>
<evidence type="ECO:0000313" key="4">
    <source>
        <dbReference type="Proteomes" id="UP001353858"/>
    </source>
</evidence>
<evidence type="ECO:0000313" key="3">
    <source>
        <dbReference type="EMBL" id="KAK4876548.1"/>
    </source>
</evidence>
<dbReference type="AlphaFoldDB" id="A0AAN7P635"/>
<protein>
    <submittedName>
        <fullName evidence="3">Uncharacterized protein</fullName>
    </submittedName>
</protein>
<keyword evidence="1" id="KW-1133">Transmembrane helix</keyword>
<feature type="transmembrane region" description="Helical" evidence="1">
    <location>
        <begin position="60"/>
        <end position="79"/>
    </location>
</feature>
<comment type="caution">
    <text evidence="3">The sequence shown here is derived from an EMBL/GenBank/DDBJ whole genome shotgun (WGS) entry which is preliminary data.</text>
</comment>
<name>A0AAN7P635_9COLE</name>
<organism evidence="3 4">
    <name type="scientific">Aquatica leii</name>
    <dbReference type="NCBI Taxonomy" id="1421715"/>
    <lineage>
        <taxon>Eukaryota</taxon>
        <taxon>Metazoa</taxon>
        <taxon>Ecdysozoa</taxon>
        <taxon>Arthropoda</taxon>
        <taxon>Hexapoda</taxon>
        <taxon>Insecta</taxon>
        <taxon>Pterygota</taxon>
        <taxon>Neoptera</taxon>
        <taxon>Endopterygota</taxon>
        <taxon>Coleoptera</taxon>
        <taxon>Polyphaga</taxon>
        <taxon>Elateriformia</taxon>
        <taxon>Elateroidea</taxon>
        <taxon>Lampyridae</taxon>
        <taxon>Luciolinae</taxon>
        <taxon>Aquatica</taxon>
    </lineage>
</organism>
<gene>
    <name evidence="3" type="ORF">RN001_009054</name>
</gene>
<dbReference type="Proteomes" id="UP001353858">
    <property type="component" value="Unassembled WGS sequence"/>
</dbReference>
<dbReference type="EMBL" id="JARPUR010000004">
    <property type="protein sequence ID" value="KAK4876548.1"/>
    <property type="molecule type" value="Genomic_DNA"/>
</dbReference>
<keyword evidence="2" id="KW-0732">Signal</keyword>
<sequence length="115" mass="13193">MFKLLVLVFALLAIAVAAPGPSAEAKPQLLYNAYSYNALPYTYGGYYGYIPYANRYYGNYLYNQYLLFLVFAIFAVVMADPEPKPQLMMNGMYPYTAYGSYMPTTYWGGWPKYAW</sequence>
<reference evidence="4" key="1">
    <citation type="submission" date="2023-01" db="EMBL/GenBank/DDBJ databases">
        <title>Key to firefly adult light organ development and bioluminescence: homeobox transcription factors regulate luciferase expression and transportation to peroxisome.</title>
        <authorList>
            <person name="Fu X."/>
        </authorList>
    </citation>
    <scope>NUCLEOTIDE SEQUENCE [LARGE SCALE GENOMIC DNA]</scope>
</reference>
<keyword evidence="1" id="KW-0472">Membrane</keyword>
<feature type="chain" id="PRO_5042855785" evidence="2">
    <location>
        <begin position="18"/>
        <end position="115"/>
    </location>
</feature>
<evidence type="ECO:0000256" key="2">
    <source>
        <dbReference type="SAM" id="SignalP"/>
    </source>
</evidence>